<dbReference type="EMBL" id="JACEEZ010000839">
    <property type="protein sequence ID" value="KAG0729775.1"/>
    <property type="molecule type" value="Genomic_DNA"/>
</dbReference>
<reference evidence="3" key="1">
    <citation type="submission" date="2020-07" db="EMBL/GenBank/DDBJ databases">
        <title>The High-quality genome of the commercially important snow crab, Chionoecetes opilio.</title>
        <authorList>
            <person name="Jeong J.-H."/>
            <person name="Ryu S."/>
        </authorList>
    </citation>
    <scope>NUCLEOTIDE SEQUENCE</scope>
    <source>
        <strain evidence="3">MADBK_172401_WGS</strain>
        <tissue evidence="3">Digestive gland</tissue>
    </source>
</reference>
<organism evidence="3 4">
    <name type="scientific">Chionoecetes opilio</name>
    <name type="common">Atlantic snow crab</name>
    <name type="synonym">Cancer opilio</name>
    <dbReference type="NCBI Taxonomy" id="41210"/>
    <lineage>
        <taxon>Eukaryota</taxon>
        <taxon>Metazoa</taxon>
        <taxon>Ecdysozoa</taxon>
        <taxon>Arthropoda</taxon>
        <taxon>Crustacea</taxon>
        <taxon>Multicrustacea</taxon>
        <taxon>Malacostraca</taxon>
        <taxon>Eumalacostraca</taxon>
        <taxon>Eucarida</taxon>
        <taxon>Decapoda</taxon>
        <taxon>Pleocyemata</taxon>
        <taxon>Brachyura</taxon>
        <taxon>Eubrachyura</taxon>
        <taxon>Majoidea</taxon>
        <taxon>Majidae</taxon>
        <taxon>Chionoecetes</taxon>
    </lineage>
</organism>
<dbReference type="AlphaFoldDB" id="A0A8J4YMY1"/>
<protein>
    <submittedName>
        <fullName evidence="3">Uncharacterized protein</fullName>
    </submittedName>
</protein>
<evidence type="ECO:0000313" key="4">
    <source>
        <dbReference type="Proteomes" id="UP000770661"/>
    </source>
</evidence>
<evidence type="ECO:0000256" key="2">
    <source>
        <dbReference type="SAM" id="Phobius"/>
    </source>
</evidence>
<keyword evidence="2" id="KW-0472">Membrane</keyword>
<feature type="transmembrane region" description="Helical" evidence="2">
    <location>
        <begin position="7"/>
        <end position="27"/>
    </location>
</feature>
<gene>
    <name evidence="3" type="ORF">GWK47_029650</name>
</gene>
<feature type="region of interest" description="Disordered" evidence="1">
    <location>
        <begin position="51"/>
        <end position="71"/>
    </location>
</feature>
<dbReference type="OrthoDB" id="6361959at2759"/>
<comment type="caution">
    <text evidence="3">The sequence shown here is derived from an EMBL/GenBank/DDBJ whole genome shotgun (WGS) entry which is preliminary data.</text>
</comment>
<proteinExistence type="predicted"/>
<keyword evidence="2" id="KW-0812">Transmembrane</keyword>
<sequence length="229" mass="24634">MKAMVKVVLVVMKAMVKVVLVVVKAMVKVVLVVMKAMVKVVCGGDEGNGEGGVGGDEGNGEGGVGGDEGNGEGGVGGVKAMVKVVLVVMKAMVKVVLVVMKAMVKVVLVIDAELHVNQESFVNHYFWTTEDDYLKTDLIKNIYFCKEASDGLPLERDHSPLHARLHRLMFFLKCEKKKRLAACLKHDLRANLDDDLSGLPGSDSRREAVSEVLALLVGADGINNLDLYG</sequence>
<keyword evidence="2" id="KW-1133">Transmembrane helix</keyword>
<dbReference type="Proteomes" id="UP000770661">
    <property type="component" value="Unassembled WGS sequence"/>
</dbReference>
<name>A0A8J4YMY1_CHIOP</name>
<evidence type="ECO:0000313" key="3">
    <source>
        <dbReference type="EMBL" id="KAG0729775.1"/>
    </source>
</evidence>
<keyword evidence="4" id="KW-1185">Reference proteome</keyword>
<accession>A0A8J4YMY1</accession>
<evidence type="ECO:0000256" key="1">
    <source>
        <dbReference type="SAM" id="MobiDB-lite"/>
    </source>
</evidence>